<feature type="transmembrane region" description="Helical" evidence="1">
    <location>
        <begin position="21"/>
        <end position="41"/>
    </location>
</feature>
<keyword evidence="1" id="KW-0812">Transmembrane</keyword>
<gene>
    <name evidence="2" type="ORF">ET996_02765</name>
</gene>
<proteinExistence type="predicted"/>
<sequence>MSADAPVALPSMGFRGGLLKAAVVVPDLIISTLIGFVLLAASPADVAVGFLTVLLLVSLVIASGCAEGVAVRILYAAHQPIAREARHLAGPLRLVVNRSGRDDLRILFGGGGEAVSAAGRNHVILHRGIVDALIAGRISDAEAAALIAHGVGRLRLGQPRLDLLATLWTLPWDFLRGLFAGIGQRLSWVPLGRFAWQTRFVVGTIAVVLETQAGRWPSPIVIALFLALSYLMPLQRQAWQREQREAADHHAAELGFAEPLVRFLRRLPRDADLEGRLDPLVAPTRHPSPPLPVR</sequence>
<name>A0A4Q9KN03_PROTD</name>
<dbReference type="EMBL" id="SDMR01000002">
    <property type="protein sequence ID" value="TBT95913.1"/>
    <property type="molecule type" value="Genomic_DNA"/>
</dbReference>
<evidence type="ECO:0000313" key="2">
    <source>
        <dbReference type="EMBL" id="TBT95913.1"/>
    </source>
</evidence>
<dbReference type="RefSeq" id="WP_131171028.1">
    <property type="nucleotide sequence ID" value="NZ_FXTL01000002.1"/>
</dbReference>
<feature type="transmembrane region" description="Helical" evidence="1">
    <location>
        <begin position="47"/>
        <end position="75"/>
    </location>
</feature>
<dbReference type="AlphaFoldDB" id="A0A4Q9KN03"/>
<dbReference type="OrthoDB" id="3768720at2"/>
<evidence type="ECO:0000256" key="1">
    <source>
        <dbReference type="SAM" id="Phobius"/>
    </source>
</evidence>
<keyword evidence="1" id="KW-0472">Membrane</keyword>
<comment type="caution">
    <text evidence="2">The sequence shown here is derived from an EMBL/GenBank/DDBJ whole genome shotgun (WGS) entry which is preliminary data.</text>
</comment>
<protein>
    <submittedName>
        <fullName evidence="2">Uncharacterized protein</fullName>
    </submittedName>
</protein>
<dbReference type="Proteomes" id="UP000291933">
    <property type="component" value="Unassembled WGS sequence"/>
</dbReference>
<keyword evidence="1" id="KW-1133">Transmembrane helix</keyword>
<keyword evidence="3" id="KW-1185">Reference proteome</keyword>
<accession>A0A4Q9KN03</accession>
<reference evidence="2 3" key="1">
    <citation type="submission" date="2019-01" db="EMBL/GenBank/DDBJ databases">
        <title>Lactibacter flavus gen. nov., sp. nov., a novel bacterium of the family Propionibacteriaceae isolated from raw milk and dairy products.</title>
        <authorList>
            <person name="Huptas C."/>
            <person name="Wenning M."/>
            <person name="Breitenwieser F."/>
            <person name="Doll E."/>
            <person name="Von Neubeck M."/>
            <person name="Busse H.-J."/>
            <person name="Scherer S."/>
        </authorList>
    </citation>
    <scope>NUCLEOTIDE SEQUENCE [LARGE SCALE GENOMIC DNA]</scope>
    <source>
        <strain evidence="2 3">DSM 22130</strain>
    </source>
</reference>
<organism evidence="2 3">
    <name type="scientific">Propioniciclava tarda</name>
    <dbReference type="NCBI Taxonomy" id="433330"/>
    <lineage>
        <taxon>Bacteria</taxon>
        <taxon>Bacillati</taxon>
        <taxon>Actinomycetota</taxon>
        <taxon>Actinomycetes</taxon>
        <taxon>Propionibacteriales</taxon>
        <taxon>Propionibacteriaceae</taxon>
        <taxon>Propioniciclava</taxon>
    </lineage>
</organism>
<evidence type="ECO:0000313" key="3">
    <source>
        <dbReference type="Proteomes" id="UP000291933"/>
    </source>
</evidence>